<proteinExistence type="predicted"/>
<evidence type="ECO:0000313" key="2">
    <source>
        <dbReference type="EMBL" id="MDD9207397.1"/>
    </source>
</evidence>
<reference evidence="2" key="1">
    <citation type="submission" date="2023-02" db="EMBL/GenBank/DDBJ databases">
        <title>Georgenia sp.10Sc9-8, isolated from a soil sample collected from the Taklamakan desert.</title>
        <authorList>
            <person name="Liu S."/>
        </authorList>
    </citation>
    <scope>NUCLEOTIDE SEQUENCE</scope>
    <source>
        <strain evidence="2">10Sc9-8</strain>
    </source>
</reference>
<comment type="caution">
    <text evidence="2">The sequence shown here is derived from an EMBL/GenBank/DDBJ whole genome shotgun (WGS) entry which is preliminary data.</text>
</comment>
<name>A0ABT5TZ98_9MICO</name>
<protein>
    <submittedName>
        <fullName evidence="2">YtxH domain-containing protein</fullName>
    </submittedName>
</protein>
<feature type="region of interest" description="Disordered" evidence="1">
    <location>
        <begin position="72"/>
        <end position="114"/>
    </location>
</feature>
<evidence type="ECO:0000256" key="1">
    <source>
        <dbReference type="SAM" id="MobiDB-lite"/>
    </source>
</evidence>
<sequence length="114" mass="11791">MGKFSFILGAGVGYVLGTKAGRSQFEQIKQVSSNVWQNPRVQEGVHKAEGRISEVARKQGSAVTDRVAGAVKERISGSGSSGSSSEVSDGMTGSAGGPDAPMDATPPKPDIEQR</sequence>
<accession>A0ABT5TZ98</accession>
<gene>
    <name evidence="2" type="ORF">PU560_13110</name>
</gene>
<dbReference type="EMBL" id="JARACI010001098">
    <property type="protein sequence ID" value="MDD9207397.1"/>
    <property type="molecule type" value="Genomic_DNA"/>
</dbReference>
<dbReference type="Proteomes" id="UP001165561">
    <property type="component" value="Unassembled WGS sequence"/>
</dbReference>
<keyword evidence="3" id="KW-1185">Reference proteome</keyword>
<organism evidence="2 3">
    <name type="scientific">Georgenia halotolerans</name>
    <dbReference type="NCBI Taxonomy" id="3028317"/>
    <lineage>
        <taxon>Bacteria</taxon>
        <taxon>Bacillati</taxon>
        <taxon>Actinomycetota</taxon>
        <taxon>Actinomycetes</taxon>
        <taxon>Micrococcales</taxon>
        <taxon>Bogoriellaceae</taxon>
        <taxon>Georgenia</taxon>
    </lineage>
</organism>
<feature type="compositionally biased region" description="Low complexity" evidence="1">
    <location>
        <begin position="76"/>
        <end position="85"/>
    </location>
</feature>
<evidence type="ECO:0000313" key="3">
    <source>
        <dbReference type="Proteomes" id="UP001165561"/>
    </source>
</evidence>